<feature type="compositionally biased region" description="Low complexity" evidence="8">
    <location>
        <begin position="20"/>
        <end position="37"/>
    </location>
</feature>
<dbReference type="NCBIfam" id="NF003994">
    <property type="entry name" value="PRK05472.2-3"/>
    <property type="match status" value="1"/>
</dbReference>
<organism evidence="10 11">
    <name type="scientific">Thermaerobacter marianensis (strain ATCC 700841 / DSM 12885 / JCM 10246 / 7p75a)</name>
    <dbReference type="NCBI Taxonomy" id="644966"/>
    <lineage>
        <taxon>Bacteria</taxon>
        <taxon>Bacillati</taxon>
        <taxon>Bacillota</taxon>
        <taxon>Clostridia</taxon>
        <taxon>Eubacteriales</taxon>
        <taxon>Clostridiales Family XVII. Incertae Sedis</taxon>
        <taxon>Thermaerobacter</taxon>
    </lineage>
</organism>
<dbReference type="InterPro" id="IPR036390">
    <property type="entry name" value="WH_DNA-bd_sf"/>
</dbReference>
<dbReference type="InterPro" id="IPR036291">
    <property type="entry name" value="NAD(P)-bd_dom_sf"/>
</dbReference>
<dbReference type="NCBIfam" id="NF003993">
    <property type="entry name" value="PRK05472.2-2"/>
    <property type="match status" value="1"/>
</dbReference>
<dbReference type="STRING" id="644966.Tmar_0235"/>
<dbReference type="AlphaFoldDB" id="E6SM30"/>
<dbReference type="SUPFAM" id="SSF51735">
    <property type="entry name" value="NAD(P)-binding Rossmann-fold domains"/>
    <property type="match status" value="1"/>
</dbReference>
<sequence length="315" mass="32146">MAARAEKQRQSRPAGPAPQPGQGAAPDPGRAAGFAGSVDGGGAGMPGTAGDPGEAGPAARPAADDPGAAGGGPHGDAGETPARASGPGAAGTPGGDAGSPAGPPEPARVPDVAIRRLPVYLRALEELRAEDHEIVSSADLAARTGYSSEQIRKDLAYFGAFGTRGVGYRIDVLVDRLRHILGLDREVPIALVGAGHLGTALARYNRTRHRDVRIVAIFDSDPRRIGDEIEGLAIQPADAMEATIRQAGIKLAVIAVPAAAAQQVARRLVAAGVEAILNFAPVTLQVPPGVVVQNIDLTLELQSLAYYIRPEPATG</sequence>
<accession>E6SM30</accession>
<dbReference type="SMART" id="SM00881">
    <property type="entry name" value="CoA_binding"/>
    <property type="match status" value="1"/>
</dbReference>
<comment type="similarity">
    <text evidence="7">Belongs to the transcriptional regulatory Rex family.</text>
</comment>
<dbReference type="Pfam" id="PF06971">
    <property type="entry name" value="Put_DNA-bind_N"/>
    <property type="match status" value="1"/>
</dbReference>
<dbReference type="GO" id="GO:0003677">
    <property type="term" value="F:DNA binding"/>
    <property type="evidence" value="ECO:0007669"/>
    <property type="project" value="UniProtKB-UniRule"/>
</dbReference>
<name>E6SM30_THEM7</name>
<evidence type="ECO:0000256" key="8">
    <source>
        <dbReference type="SAM" id="MobiDB-lite"/>
    </source>
</evidence>
<comment type="subunit">
    <text evidence="7">Homodimer.</text>
</comment>
<dbReference type="NCBIfam" id="NF003992">
    <property type="entry name" value="PRK05472.2-1"/>
    <property type="match status" value="1"/>
</dbReference>
<dbReference type="EMBL" id="CP002344">
    <property type="protein sequence ID" value="ADU50360.1"/>
    <property type="molecule type" value="Genomic_DNA"/>
</dbReference>
<keyword evidence="1 7" id="KW-0963">Cytoplasm</keyword>
<dbReference type="Gene3D" id="1.10.10.10">
    <property type="entry name" value="Winged helix-like DNA-binding domain superfamily/Winged helix DNA-binding domain"/>
    <property type="match status" value="1"/>
</dbReference>
<feature type="compositionally biased region" description="Gly residues" evidence="8">
    <location>
        <begin position="38"/>
        <end position="47"/>
    </location>
</feature>
<dbReference type="NCBIfam" id="NF003989">
    <property type="entry name" value="PRK05472.1-3"/>
    <property type="match status" value="1"/>
</dbReference>
<comment type="function">
    <text evidence="7">Modulates transcription in response to changes in cellular NADH/NAD(+) redox state.</text>
</comment>
<dbReference type="InterPro" id="IPR058236">
    <property type="entry name" value="Rex_actinobacterial-type"/>
</dbReference>
<dbReference type="Gene3D" id="3.40.50.720">
    <property type="entry name" value="NAD(P)-binding Rossmann-like Domain"/>
    <property type="match status" value="1"/>
</dbReference>
<feature type="domain" description="CoA-binding" evidence="9">
    <location>
        <begin position="182"/>
        <end position="283"/>
    </location>
</feature>
<keyword evidence="5 7" id="KW-0238">DNA-binding</keyword>
<keyword evidence="11" id="KW-1185">Reference proteome</keyword>
<feature type="DNA-binding region" description="H-T-H motif" evidence="7">
    <location>
        <begin position="119"/>
        <end position="158"/>
    </location>
</feature>
<dbReference type="GO" id="GO:0045892">
    <property type="term" value="P:negative regulation of DNA-templated transcription"/>
    <property type="evidence" value="ECO:0007669"/>
    <property type="project" value="InterPro"/>
</dbReference>
<protein>
    <recommendedName>
        <fullName evidence="7">Redox-sensing transcriptional repressor Rex</fullName>
    </recommendedName>
</protein>
<evidence type="ECO:0000256" key="4">
    <source>
        <dbReference type="ARBA" id="ARBA00023027"/>
    </source>
</evidence>
<dbReference type="InterPro" id="IPR009718">
    <property type="entry name" value="Rex_DNA-bd_C_dom"/>
</dbReference>
<dbReference type="InterPro" id="IPR036388">
    <property type="entry name" value="WH-like_DNA-bd_sf"/>
</dbReference>
<dbReference type="PANTHER" id="PTHR35786">
    <property type="entry name" value="REDOX-SENSING TRANSCRIPTIONAL REPRESSOR REX"/>
    <property type="match status" value="1"/>
</dbReference>
<gene>
    <name evidence="7" type="primary">rex</name>
    <name evidence="10" type="ordered locus">Tmar_0235</name>
</gene>
<dbReference type="HOGENOM" id="CLU_882585_0_0_9"/>
<dbReference type="Pfam" id="PF02629">
    <property type="entry name" value="CoA_binding"/>
    <property type="match status" value="1"/>
</dbReference>
<dbReference type="Proteomes" id="UP000008915">
    <property type="component" value="Chromosome"/>
</dbReference>
<dbReference type="SUPFAM" id="SSF46785">
    <property type="entry name" value="Winged helix' DNA-binding domain"/>
    <property type="match status" value="1"/>
</dbReference>
<feature type="binding site" evidence="7">
    <location>
        <begin position="193"/>
        <end position="198"/>
    </location>
    <ligand>
        <name>NAD(+)</name>
        <dbReference type="ChEBI" id="CHEBI:57540"/>
    </ligand>
</feature>
<evidence type="ECO:0000256" key="6">
    <source>
        <dbReference type="ARBA" id="ARBA00023163"/>
    </source>
</evidence>
<dbReference type="eggNOG" id="COG2344">
    <property type="taxonomic scope" value="Bacteria"/>
</dbReference>
<keyword evidence="6 7" id="KW-0804">Transcription</keyword>
<feature type="region of interest" description="Disordered" evidence="8">
    <location>
        <begin position="1"/>
        <end position="110"/>
    </location>
</feature>
<dbReference type="HAMAP" id="MF_01131">
    <property type="entry name" value="Rex"/>
    <property type="match status" value="1"/>
</dbReference>
<dbReference type="KEGG" id="tmr:Tmar_0235"/>
<comment type="subcellular location">
    <subcellularLocation>
        <location evidence="7">Cytoplasm</location>
    </subcellularLocation>
</comment>
<dbReference type="NCBIfam" id="NF003995">
    <property type="entry name" value="PRK05472.2-4"/>
    <property type="match status" value="1"/>
</dbReference>
<keyword evidence="4 7" id="KW-0520">NAD</keyword>
<evidence type="ECO:0000256" key="3">
    <source>
        <dbReference type="ARBA" id="ARBA00023015"/>
    </source>
</evidence>
<proteinExistence type="inferred from homology"/>
<keyword evidence="2 7" id="KW-0678">Repressor</keyword>
<feature type="compositionally biased region" description="Gly residues" evidence="8">
    <location>
        <begin position="88"/>
        <end position="97"/>
    </location>
</feature>
<dbReference type="PANTHER" id="PTHR35786:SF1">
    <property type="entry name" value="REDOX-SENSING TRANSCRIPTIONAL REPRESSOR REX 1"/>
    <property type="match status" value="1"/>
</dbReference>
<reference evidence="10 11" key="1">
    <citation type="journal article" date="2010" name="Stand. Genomic Sci.">
        <title>Complete genome sequence of Thermaerobacter marianensis type strain (7p75a).</title>
        <authorList>
            <person name="Han C."/>
            <person name="Gu W."/>
            <person name="Zhang X."/>
            <person name="Lapidus A."/>
            <person name="Nolan M."/>
            <person name="Copeland A."/>
            <person name="Lucas S."/>
            <person name="Del Rio T.G."/>
            <person name="Tice H."/>
            <person name="Cheng J.F."/>
            <person name="Tapia R."/>
            <person name="Goodwin L."/>
            <person name="Pitluck S."/>
            <person name="Pagani I."/>
            <person name="Ivanova N."/>
            <person name="Mavromatis K."/>
            <person name="Mikhailova N."/>
            <person name="Pati A."/>
            <person name="Chen A."/>
            <person name="Palaniappan K."/>
            <person name="Land M."/>
            <person name="Hauser L."/>
            <person name="Chang Y.J."/>
            <person name="Jeffries C.D."/>
            <person name="Schneider S."/>
            <person name="Rohde M."/>
            <person name="Goker M."/>
            <person name="Pukall R."/>
            <person name="Woyke T."/>
            <person name="Bristow J."/>
            <person name="Eisen J.A."/>
            <person name="Markowitz V."/>
            <person name="Hugenholtz P."/>
            <person name="Kyrpides N.C."/>
            <person name="Klenk H.P."/>
            <person name="Detter J.C."/>
        </authorList>
    </citation>
    <scope>NUCLEOTIDE SEQUENCE [LARGE SCALE GENOMIC DNA]</scope>
    <source>
        <strain evidence="11">ATCC 700841 / DSM 12885 / JCM 10246 / 7p75a</strain>
    </source>
</reference>
<evidence type="ECO:0000256" key="2">
    <source>
        <dbReference type="ARBA" id="ARBA00022491"/>
    </source>
</evidence>
<dbReference type="InterPro" id="IPR022876">
    <property type="entry name" value="Tscrpt_rep_Rex"/>
</dbReference>
<keyword evidence="3 7" id="KW-0805">Transcription regulation</keyword>
<evidence type="ECO:0000256" key="5">
    <source>
        <dbReference type="ARBA" id="ARBA00023125"/>
    </source>
</evidence>
<reference evidence="11" key="2">
    <citation type="journal article" date="2010" name="Stand. Genomic Sci.">
        <title>Complete genome sequence of Thermaerobacter marianensis type strain (7p75aT).</title>
        <authorList>
            <person name="Han C."/>
            <person name="Gu W."/>
            <person name="Zhang X."/>
            <person name="Lapidus A."/>
            <person name="Nolan M."/>
            <person name="Copeland A."/>
            <person name="Lucas S."/>
            <person name="Glavina Del Rio T."/>
            <person name="Tice H."/>
            <person name="Cheng J."/>
            <person name="Tapia R."/>
            <person name="Goodwin L."/>
            <person name="Pitluck S."/>
            <person name="Pagani I."/>
            <person name="Ivanova N."/>
            <person name="Mavromatis K."/>
            <person name="Mikhailova N."/>
            <person name="Pati A."/>
            <person name="Chen A."/>
            <person name="Palaniappan K."/>
            <person name="Land M."/>
            <person name="Hauser L."/>
            <person name="Chang Y."/>
            <person name="Jeffries C."/>
            <person name="Schneider S."/>
            <person name="Rohde M."/>
            <person name="Goker M."/>
            <person name="Pukall R."/>
            <person name="Woyke T."/>
            <person name="Bristow J."/>
            <person name="Eisen J."/>
            <person name="Markowitz V."/>
            <person name="Hugenholtz P."/>
            <person name="Kyrpides N."/>
            <person name="Klenk H."/>
            <person name="Detter J."/>
        </authorList>
    </citation>
    <scope>NUCLEOTIDE SEQUENCE [LARGE SCALE GENOMIC DNA]</scope>
    <source>
        <strain evidence="11">ATCC 700841 / DSM 12885 / JCM 10246 / 7p75a</strain>
    </source>
</reference>
<dbReference type="GO" id="GO:0005737">
    <property type="term" value="C:cytoplasm"/>
    <property type="evidence" value="ECO:0007669"/>
    <property type="project" value="UniProtKB-SubCell"/>
</dbReference>
<evidence type="ECO:0000259" key="9">
    <source>
        <dbReference type="SMART" id="SM00881"/>
    </source>
</evidence>
<dbReference type="InterPro" id="IPR003781">
    <property type="entry name" value="CoA-bd"/>
</dbReference>
<evidence type="ECO:0000256" key="1">
    <source>
        <dbReference type="ARBA" id="ARBA00022490"/>
    </source>
</evidence>
<dbReference type="NCBIfam" id="NF003996">
    <property type="entry name" value="PRK05472.2-5"/>
    <property type="match status" value="1"/>
</dbReference>
<evidence type="ECO:0000313" key="11">
    <source>
        <dbReference type="Proteomes" id="UP000008915"/>
    </source>
</evidence>
<dbReference type="GO" id="GO:0051775">
    <property type="term" value="P:response to redox state"/>
    <property type="evidence" value="ECO:0007669"/>
    <property type="project" value="InterPro"/>
</dbReference>
<feature type="compositionally biased region" description="Low complexity" evidence="8">
    <location>
        <begin position="48"/>
        <end position="67"/>
    </location>
</feature>
<evidence type="ECO:0000256" key="7">
    <source>
        <dbReference type="HAMAP-Rule" id="MF_01131"/>
    </source>
</evidence>
<dbReference type="GO" id="GO:0003700">
    <property type="term" value="F:DNA-binding transcription factor activity"/>
    <property type="evidence" value="ECO:0007669"/>
    <property type="project" value="UniProtKB-UniRule"/>
</dbReference>
<evidence type="ECO:0000313" key="10">
    <source>
        <dbReference type="EMBL" id="ADU50360.1"/>
    </source>
</evidence>